<dbReference type="Proteomes" id="UP001164539">
    <property type="component" value="Chromosome 13"/>
</dbReference>
<proteinExistence type="predicted"/>
<keyword evidence="2" id="KW-1185">Reference proteome</keyword>
<reference evidence="1 2" key="1">
    <citation type="journal article" date="2023" name="Science">
        <title>Complex scaffold remodeling in plant triterpene biosynthesis.</title>
        <authorList>
            <person name="De La Pena R."/>
            <person name="Hodgson H."/>
            <person name="Liu J.C."/>
            <person name="Stephenson M.J."/>
            <person name="Martin A.C."/>
            <person name="Owen C."/>
            <person name="Harkess A."/>
            <person name="Leebens-Mack J."/>
            <person name="Jimenez L.E."/>
            <person name="Osbourn A."/>
            <person name="Sattely E.S."/>
        </authorList>
    </citation>
    <scope>NUCLEOTIDE SEQUENCE [LARGE SCALE GENOMIC DNA]</scope>
    <source>
        <strain evidence="2">cv. JPN11</strain>
        <tissue evidence="1">Leaf</tissue>
    </source>
</reference>
<sequence>MNCCYSSISSLIFIILIFHLISISSLAYPVDQDVDHQHGPSTDQDLSSTMGYSPNSSEDDSIAITTIVPPENEMLGSEEWPSSSYYHRRCPNKSVEQIIYRKVKEWVDKDYTIAPSLLRLHFHDCAVRGCDASILLDCEESERRADVSKTLRAFEVIDDIKTEIEKECPKTVSCADILTAAARDATVLLGAKYWTVPFGRKDGRVSIAKEADAIVPRGHENTTTLLELFQSMGLDVSDLVILEGAHTIGRSSCREVQKRIYDHKGSGKPDGSIKKEYLNYLQRKCRWESEYVELDEETPWKFDTMYYKNLVNNMGLLSTDQLLISDSRTKPIAKALASIPTSLYAHIFGASMTKLGSVGVLAGKDEGEIRTNCNFVNSYDY</sequence>
<keyword evidence="1" id="KW-0575">Peroxidase</keyword>
<keyword evidence="1" id="KW-0560">Oxidoreductase</keyword>
<organism evidence="1 2">
    <name type="scientific">Melia azedarach</name>
    <name type="common">Chinaberry tree</name>
    <dbReference type="NCBI Taxonomy" id="155640"/>
    <lineage>
        <taxon>Eukaryota</taxon>
        <taxon>Viridiplantae</taxon>
        <taxon>Streptophyta</taxon>
        <taxon>Embryophyta</taxon>
        <taxon>Tracheophyta</taxon>
        <taxon>Spermatophyta</taxon>
        <taxon>Magnoliopsida</taxon>
        <taxon>eudicotyledons</taxon>
        <taxon>Gunneridae</taxon>
        <taxon>Pentapetalae</taxon>
        <taxon>rosids</taxon>
        <taxon>malvids</taxon>
        <taxon>Sapindales</taxon>
        <taxon>Meliaceae</taxon>
        <taxon>Melia</taxon>
    </lineage>
</organism>
<name>A0ACC1WV24_MELAZ</name>
<evidence type="ECO:0000313" key="1">
    <source>
        <dbReference type="EMBL" id="KAJ4702746.1"/>
    </source>
</evidence>
<evidence type="ECO:0000313" key="2">
    <source>
        <dbReference type="Proteomes" id="UP001164539"/>
    </source>
</evidence>
<comment type="caution">
    <text evidence="1">The sequence shown here is derived from an EMBL/GenBank/DDBJ whole genome shotgun (WGS) entry which is preliminary data.</text>
</comment>
<gene>
    <name evidence="1" type="ORF">OWV82_022749</name>
</gene>
<protein>
    <submittedName>
        <fullName evidence="1">Peroxidase</fullName>
    </submittedName>
</protein>
<accession>A0ACC1WV24</accession>
<dbReference type="EMBL" id="CM051406">
    <property type="protein sequence ID" value="KAJ4702746.1"/>
    <property type="molecule type" value="Genomic_DNA"/>
</dbReference>